<evidence type="ECO:0000256" key="3">
    <source>
        <dbReference type="ARBA" id="ARBA00023163"/>
    </source>
</evidence>
<feature type="domain" description="HTH araC/xylS-type" evidence="4">
    <location>
        <begin position="185"/>
        <end position="283"/>
    </location>
</feature>
<dbReference type="InterPro" id="IPR037923">
    <property type="entry name" value="HTH-like"/>
</dbReference>
<reference evidence="5" key="1">
    <citation type="submission" date="2022-03" db="EMBL/GenBank/DDBJ databases">
        <title>Genome Identification and Characterization of new species Bdellovibrio reynosense LBG001 sp. nov. from a Mexico soil sample.</title>
        <authorList>
            <person name="Camilli A."/>
            <person name="Ajao Y."/>
            <person name="Guo X."/>
        </authorList>
    </citation>
    <scope>NUCLEOTIDE SEQUENCE</scope>
    <source>
        <strain evidence="5">LBG001</strain>
    </source>
</reference>
<dbReference type="EMBL" id="CP093442">
    <property type="protein sequence ID" value="UOF01330.1"/>
    <property type="molecule type" value="Genomic_DNA"/>
</dbReference>
<dbReference type="Gene3D" id="1.10.10.60">
    <property type="entry name" value="Homeodomain-like"/>
    <property type="match status" value="1"/>
</dbReference>
<keyword evidence="2" id="KW-0238">DNA-binding</keyword>
<dbReference type="PANTHER" id="PTHR43280">
    <property type="entry name" value="ARAC-FAMILY TRANSCRIPTIONAL REGULATOR"/>
    <property type="match status" value="1"/>
</dbReference>
<dbReference type="PROSITE" id="PS01124">
    <property type="entry name" value="HTH_ARAC_FAMILY_2"/>
    <property type="match status" value="1"/>
</dbReference>
<dbReference type="InterPro" id="IPR003313">
    <property type="entry name" value="AraC-bd"/>
</dbReference>
<keyword evidence="6" id="KW-1185">Reference proteome</keyword>
<evidence type="ECO:0000313" key="5">
    <source>
        <dbReference type="EMBL" id="UOF01330.1"/>
    </source>
</evidence>
<dbReference type="Pfam" id="PF02311">
    <property type="entry name" value="AraC_binding"/>
    <property type="match status" value="1"/>
</dbReference>
<dbReference type="Proteomes" id="UP000830116">
    <property type="component" value="Chromosome"/>
</dbReference>
<protein>
    <submittedName>
        <fullName evidence="5">AraC family transcriptional regulator</fullName>
    </submittedName>
</protein>
<evidence type="ECO:0000259" key="4">
    <source>
        <dbReference type="PROSITE" id="PS01124"/>
    </source>
</evidence>
<gene>
    <name evidence="5" type="ORF">MNR06_16675</name>
</gene>
<sequence length="287" mass="33553">MPDKNLEKLHPMQDFGVVPSLHSPLRIQKLEDRLKPLVPFPHKHSFYHLVIVMKAKGWHEIDFHKYNFEKGRVFLMKPAQVHSWVLEKGASGYVIEFEEDVLKSHPTLYGKIKNLVETLPDSFLIPTANLNKIKTDCDKMLTTYQDKEEYFEESTLLSLFLMLFSFSKINKISEPLVSPIESFESRFNNLLEANFRTHHDVEFYAKKLNITAKALTMKMSRRTRKSARHLIQDRLLLEAKRLLAYSDFTVAEIASQLGYEDANYFSRFFKTKTKKTPLTFRTTAKSL</sequence>
<dbReference type="SUPFAM" id="SSF51215">
    <property type="entry name" value="Regulatory protein AraC"/>
    <property type="match status" value="1"/>
</dbReference>
<dbReference type="InterPro" id="IPR009057">
    <property type="entry name" value="Homeodomain-like_sf"/>
</dbReference>
<dbReference type="RefSeq" id="WP_243537766.1">
    <property type="nucleotide sequence ID" value="NZ_CP093442.1"/>
</dbReference>
<evidence type="ECO:0000256" key="1">
    <source>
        <dbReference type="ARBA" id="ARBA00023015"/>
    </source>
</evidence>
<proteinExistence type="predicted"/>
<keyword evidence="3" id="KW-0804">Transcription</keyword>
<name>A0ABY4CGJ5_9BACT</name>
<organism evidence="5 6">
    <name type="scientific">Bdellovibrio reynosensis</name>
    <dbReference type="NCBI Taxonomy" id="2835041"/>
    <lineage>
        <taxon>Bacteria</taxon>
        <taxon>Pseudomonadati</taxon>
        <taxon>Bdellovibrionota</taxon>
        <taxon>Bdellovibrionia</taxon>
        <taxon>Bdellovibrionales</taxon>
        <taxon>Pseudobdellovibrionaceae</taxon>
        <taxon>Bdellovibrio</taxon>
    </lineage>
</organism>
<dbReference type="InterPro" id="IPR018060">
    <property type="entry name" value="HTH_AraC"/>
</dbReference>
<dbReference type="SMART" id="SM00342">
    <property type="entry name" value="HTH_ARAC"/>
    <property type="match status" value="1"/>
</dbReference>
<dbReference type="SUPFAM" id="SSF46689">
    <property type="entry name" value="Homeodomain-like"/>
    <property type="match status" value="1"/>
</dbReference>
<evidence type="ECO:0000313" key="6">
    <source>
        <dbReference type="Proteomes" id="UP000830116"/>
    </source>
</evidence>
<accession>A0ABY4CGJ5</accession>
<dbReference type="Pfam" id="PF12833">
    <property type="entry name" value="HTH_18"/>
    <property type="match status" value="1"/>
</dbReference>
<keyword evidence="1" id="KW-0805">Transcription regulation</keyword>
<dbReference type="PANTHER" id="PTHR43280:SF32">
    <property type="entry name" value="TRANSCRIPTIONAL REGULATORY PROTEIN"/>
    <property type="match status" value="1"/>
</dbReference>
<evidence type="ECO:0000256" key="2">
    <source>
        <dbReference type="ARBA" id="ARBA00023125"/>
    </source>
</evidence>